<dbReference type="Proteomes" id="UP001295423">
    <property type="component" value="Unassembled WGS sequence"/>
</dbReference>
<sequence length="498" mass="55801">MLSLPASVVCYSLCPFLGPSDLLNLRVTNSRLLEVLHDEAESEELWKVMLIRDFGFQKDAKTDDWWQQTLRVEFPIPSCSSVFGIDPGMESPLLDAKSAFDSWKVWLRASRRFFEDLPNGEDAKQLIHGPYFLRAARMWQQIYSWCNHNPSLGTMIKQSFQRGLRFKDWDSRYRSEKGLQAAQAIYAYCGGQKVAMYSIDGFDGLFGGYQAYNYYCNSHLAPPGKPLGDNKHMVVSQCIFSNMNRMPKIFAVNMESGCLSLLTPSQPKTRAIKDTSVAPEEELLIWMEEFTRRLTAGMIGTGTMGSTPQDPASITLYPRWTNPPPILLPEQRVPHCSYSVTRGVEVVASAIYAPQAVESFGFIYSIRIRLVTPTSRDSRTGDHGDSSNYMSPSERGFETCQLHMRQWQITNFESGHTDSVHGEGVIGMFPILREGGYTDGGESFDGAFQYQSCSGPIQKGSFGGSLTFVPGCIDQPTGPPFEVELKPFLLDNSPAILY</sequence>
<dbReference type="PANTHER" id="PTHR47463:SF2">
    <property type="entry name" value="F-BOX PROTEIN SKIP16"/>
    <property type="match status" value="1"/>
</dbReference>
<reference evidence="2" key="1">
    <citation type="submission" date="2023-08" db="EMBL/GenBank/DDBJ databases">
        <authorList>
            <person name="Audoor S."/>
            <person name="Bilcke G."/>
        </authorList>
    </citation>
    <scope>NUCLEOTIDE SEQUENCE</scope>
</reference>
<keyword evidence="3" id="KW-1185">Reference proteome</keyword>
<proteinExistence type="predicted"/>
<gene>
    <name evidence="2" type="ORF">CYCCA115_LOCUS17626</name>
</gene>
<dbReference type="PROSITE" id="PS51087">
    <property type="entry name" value="APAG"/>
    <property type="match status" value="1"/>
</dbReference>
<dbReference type="EMBL" id="CAKOGP040001981">
    <property type="protein sequence ID" value="CAJ1959205.1"/>
    <property type="molecule type" value="Genomic_DNA"/>
</dbReference>
<feature type="domain" description="ApaG" evidence="1">
    <location>
        <begin position="338"/>
        <end position="497"/>
    </location>
</feature>
<dbReference type="Gene3D" id="2.60.40.1470">
    <property type="entry name" value="ApaG domain"/>
    <property type="match status" value="1"/>
</dbReference>
<comment type="caution">
    <text evidence="2">The sequence shown here is derived from an EMBL/GenBank/DDBJ whole genome shotgun (WGS) entry which is preliminary data.</text>
</comment>
<evidence type="ECO:0000313" key="3">
    <source>
        <dbReference type="Proteomes" id="UP001295423"/>
    </source>
</evidence>
<name>A0AAD2G0K3_9STRA</name>
<dbReference type="SUPFAM" id="SSF110069">
    <property type="entry name" value="ApaG-like"/>
    <property type="match status" value="1"/>
</dbReference>
<evidence type="ECO:0000313" key="2">
    <source>
        <dbReference type="EMBL" id="CAJ1959205.1"/>
    </source>
</evidence>
<dbReference type="InterPro" id="IPR007474">
    <property type="entry name" value="ApaG_domain"/>
</dbReference>
<organism evidence="2 3">
    <name type="scientific">Cylindrotheca closterium</name>
    <dbReference type="NCBI Taxonomy" id="2856"/>
    <lineage>
        <taxon>Eukaryota</taxon>
        <taxon>Sar</taxon>
        <taxon>Stramenopiles</taxon>
        <taxon>Ochrophyta</taxon>
        <taxon>Bacillariophyta</taxon>
        <taxon>Bacillariophyceae</taxon>
        <taxon>Bacillariophycidae</taxon>
        <taxon>Bacillariales</taxon>
        <taxon>Bacillariaceae</taxon>
        <taxon>Cylindrotheca</taxon>
    </lineage>
</organism>
<protein>
    <recommendedName>
        <fullName evidence="1">ApaG domain-containing protein</fullName>
    </recommendedName>
</protein>
<dbReference type="Pfam" id="PF04379">
    <property type="entry name" value="DUF525"/>
    <property type="match status" value="1"/>
</dbReference>
<dbReference type="AlphaFoldDB" id="A0AAD2G0K3"/>
<evidence type="ECO:0000259" key="1">
    <source>
        <dbReference type="PROSITE" id="PS51087"/>
    </source>
</evidence>
<dbReference type="InterPro" id="IPR036767">
    <property type="entry name" value="ApaG_sf"/>
</dbReference>
<dbReference type="PANTHER" id="PTHR47463">
    <property type="entry name" value="F-BOX PROTEIN SKIP16"/>
    <property type="match status" value="1"/>
</dbReference>
<accession>A0AAD2G0K3</accession>